<evidence type="ECO:0000313" key="5">
    <source>
        <dbReference type="Proteomes" id="UP000294656"/>
    </source>
</evidence>
<organism evidence="4 5">
    <name type="scientific">Marinomonas balearica</name>
    <dbReference type="NCBI Taxonomy" id="491947"/>
    <lineage>
        <taxon>Bacteria</taxon>
        <taxon>Pseudomonadati</taxon>
        <taxon>Pseudomonadota</taxon>
        <taxon>Gammaproteobacteria</taxon>
        <taxon>Oceanospirillales</taxon>
        <taxon>Oceanospirillaceae</taxon>
        <taxon>Marinomonas</taxon>
    </lineage>
</organism>
<dbReference type="RefSeq" id="WP_166637731.1">
    <property type="nucleotide sequence ID" value="NZ_SNXC01000016.1"/>
</dbReference>
<gene>
    <name evidence="4" type="ORF">DFP79_3467</name>
</gene>
<evidence type="ECO:0000256" key="2">
    <source>
        <dbReference type="SAM" id="Phobius"/>
    </source>
</evidence>
<dbReference type="InterPro" id="IPR017732">
    <property type="entry name" value="T4/T6SS_DotU"/>
</dbReference>
<dbReference type="AlphaFoldDB" id="A0A4R6M2Q2"/>
<dbReference type="Pfam" id="PF09850">
    <property type="entry name" value="DotU"/>
    <property type="match status" value="1"/>
</dbReference>
<keyword evidence="2" id="KW-0812">Transmembrane</keyword>
<dbReference type="Proteomes" id="UP000294656">
    <property type="component" value="Unassembled WGS sequence"/>
</dbReference>
<feature type="domain" description="Type IV / VI secretion system DotU" evidence="3">
    <location>
        <begin position="56"/>
        <end position="233"/>
    </location>
</feature>
<dbReference type="PANTHER" id="PTHR38033">
    <property type="entry name" value="MEMBRANE PROTEIN-RELATED"/>
    <property type="match status" value="1"/>
</dbReference>
<reference evidence="4 5" key="1">
    <citation type="submission" date="2019-03" db="EMBL/GenBank/DDBJ databases">
        <title>Genomic Encyclopedia of Type Strains, Phase III (KMG-III): the genomes of soil and plant-associated and newly described type strains.</title>
        <authorList>
            <person name="Whitman W."/>
        </authorList>
    </citation>
    <scope>NUCLEOTIDE SEQUENCE [LARGE SCALE GENOMIC DNA]</scope>
    <source>
        <strain evidence="4 5">CECT 7378</strain>
    </source>
</reference>
<evidence type="ECO:0000313" key="4">
    <source>
        <dbReference type="EMBL" id="TDO95538.1"/>
    </source>
</evidence>
<protein>
    <submittedName>
        <fullName evidence="4">Type VI secretion system protein ImpK</fullName>
    </submittedName>
</protein>
<sequence length="257" mass="29013">MDSQLNILDATLVEGAAPIFSLVEARIASNEPSNAESTQQEPEVASSQSHETGASNNESIDFRKAVEQAFTDLERRAFEMEWSAAMTRDVKFALAAYVDEAVMSSNLESKLEWMSRPLCIEYFGESKAGEAFFDKLDLLRENLLENQVTISLYYVCLQLGYQGMYRIRGYERLQAYLSTFRNQLDDTFSAAPRTLAEAAIPENKLIYRIGTRQPYWVMLSVGGAVLVSMVLTYGAVMKYSLNESAHRIEQAEYILTR</sequence>
<dbReference type="InterPro" id="IPR038522">
    <property type="entry name" value="T4/T6SS_DotU_sf"/>
</dbReference>
<dbReference type="Gene3D" id="1.25.40.590">
    <property type="entry name" value="Type IV / VI secretion system, DotU"/>
    <property type="match status" value="1"/>
</dbReference>
<accession>A0A4R6M2Q2</accession>
<dbReference type="EMBL" id="SNXC01000016">
    <property type="protein sequence ID" value="TDO95538.1"/>
    <property type="molecule type" value="Genomic_DNA"/>
</dbReference>
<evidence type="ECO:0000256" key="1">
    <source>
        <dbReference type="SAM" id="MobiDB-lite"/>
    </source>
</evidence>
<keyword evidence="2" id="KW-1133">Transmembrane helix</keyword>
<keyword evidence="2" id="KW-0472">Membrane</keyword>
<feature type="transmembrane region" description="Helical" evidence="2">
    <location>
        <begin position="215"/>
        <end position="236"/>
    </location>
</feature>
<proteinExistence type="predicted"/>
<comment type="caution">
    <text evidence="4">The sequence shown here is derived from an EMBL/GenBank/DDBJ whole genome shotgun (WGS) entry which is preliminary data.</text>
</comment>
<feature type="region of interest" description="Disordered" evidence="1">
    <location>
        <begin position="30"/>
        <end position="58"/>
    </location>
</feature>
<dbReference type="PANTHER" id="PTHR38033:SF1">
    <property type="entry name" value="DOTU FAMILY TYPE IV_VI SECRETION SYSTEM PROTEIN"/>
    <property type="match status" value="1"/>
</dbReference>
<evidence type="ECO:0000259" key="3">
    <source>
        <dbReference type="Pfam" id="PF09850"/>
    </source>
</evidence>
<name>A0A4R6M2Q2_9GAMM</name>
<dbReference type="NCBIfam" id="TIGR03349">
    <property type="entry name" value="IV_VI_DotU"/>
    <property type="match status" value="1"/>
</dbReference>
<keyword evidence="5" id="KW-1185">Reference proteome</keyword>